<keyword evidence="1" id="KW-0472">Membrane</keyword>
<gene>
    <name evidence="2" type="ORF">CB695_22275</name>
</gene>
<organism evidence="2">
    <name type="scientific">Salmonella enterica subsp. enterica serovar Chester</name>
    <dbReference type="NCBI Taxonomy" id="149386"/>
    <lineage>
        <taxon>Bacteria</taxon>
        <taxon>Pseudomonadati</taxon>
        <taxon>Pseudomonadota</taxon>
        <taxon>Gammaproteobacteria</taxon>
        <taxon>Enterobacterales</taxon>
        <taxon>Enterobacteriaceae</taxon>
        <taxon>Salmonella</taxon>
    </lineage>
</organism>
<proteinExistence type="predicted"/>
<evidence type="ECO:0000313" key="2">
    <source>
        <dbReference type="EMBL" id="EDH8304193.1"/>
    </source>
</evidence>
<keyword evidence="1" id="KW-0812">Transmembrane</keyword>
<dbReference type="AlphaFoldDB" id="A0A635RC32"/>
<protein>
    <submittedName>
        <fullName evidence="2">Uncharacterized protein</fullName>
    </submittedName>
</protein>
<feature type="transmembrane region" description="Helical" evidence="1">
    <location>
        <begin position="36"/>
        <end position="54"/>
    </location>
</feature>
<reference evidence="2" key="1">
    <citation type="submission" date="2018-07" db="EMBL/GenBank/DDBJ databases">
        <authorList>
            <person name="Ashton P.M."/>
            <person name="Dallman T."/>
            <person name="Nair S."/>
            <person name="De Pinna E."/>
            <person name="Peters T."/>
            <person name="Grant K."/>
        </authorList>
    </citation>
    <scope>NUCLEOTIDE SEQUENCE</scope>
    <source>
        <strain evidence="2">368335</strain>
    </source>
</reference>
<keyword evidence="1" id="KW-1133">Transmembrane helix</keyword>
<sequence length="159" mass="18886">MLKFIWRYPTRFWFVVLEVVTVLLLVMFVNAPTKQMVIFCVFVAIPLWVFAKIIKFFMISWANYTCPFKPREIMNWLMYIEDRLPAQSKTLGWQSMLDIALETNAKFPGSKNPYLLLAVIVAQQKRAGDRWLPEEAKDYIRKHPKAFYSVGQWRNLPLF</sequence>
<dbReference type="EMBL" id="AAMIYH010000027">
    <property type="protein sequence ID" value="EDH8304193.1"/>
    <property type="molecule type" value="Genomic_DNA"/>
</dbReference>
<feature type="transmembrane region" description="Helical" evidence="1">
    <location>
        <begin position="12"/>
        <end position="30"/>
    </location>
</feature>
<comment type="caution">
    <text evidence="2">The sequence shown here is derived from an EMBL/GenBank/DDBJ whole genome shotgun (WGS) entry which is preliminary data.</text>
</comment>
<name>A0A635RC32_SALET</name>
<evidence type="ECO:0000256" key="1">
    <source>
        <dbReference type="SAM" id="Phobius"/>
    </source>
</evidence>
<accession>A0A635RC32</accession>